<evidence type="ECO:0000313" key="2">
    <source>
        <dbReference type="EMBL" id="GMM46193.1"/>
    </source>
</evidence>
<dbReference type="Proteomes" id="UP001378960">
    <property type="component" value="Unassembled WGS sequence"/>
</dbReference>
<proteinExistence type="predicted"/>
<gene>
    <name evidence="2" type="ORF">DAPK24_027680</name>
</gene>
<organism evidence="2 3">
    <name type="scientific">Pichia kluyveri</name>
    <name type="common">Yeast</name>
    <dbReference type="NCBI Taxonomy" id="36015"/>
    <lineage>
        <taxon>Eukaryota</taxon>
        <taxon>Fungi</taxon>
        <taxon>Dikarya</taxon>
        <taxon>Ascomycota</taxon>
        <taxon>Saccharomycotina</taxon>
        <taxon>Pichiomycetes</taxon>
        <taxon>Pichiales</taxon>
        <taxon>Pichiaceae</taxon>
        <taxon>Pichia</taxon>
    </lineage>
</organism>
<feature type="compositionally biased region" description="Basic and acidic residues" evidence="1">
    <location>
        <begin position="149"/>
        <end position="167"/>
    </location>
</feature>
<accession>A0AAV5R4S7</accession>
<evidence type="ECO:0000256" key="1">
    <source>
        <dbReference type="SAM" id="MobiDB-lite"/>
    </source>
</evidence>
<dbReference type="AlphaFoldDB" id="A0AAV5R4S7"/>
<feature type="compositionally biased region" description="Acidic residues" evidence="1">
    <location>
        <begin position="168"/>
        <end position="181"/>
    </location>
</feature>
<protein>
    <submittedName>
        <fullName evidence="2">Uncharacterized protein</fullName>
    </submittedName>
</protein>
<sequence>MSNMDGFNVKVNKGVYEITITDSRSRKDKKIRDITCINSLNAFNRAKKLIEITTKKDTITESDYKIVLNKTNHHGSFEDEELEEFDGEEYDGENGDIDEDVTIALENDKELIEKMIKSLKGEEVDFDEEKDKVRDELKESVKSTAKSVVVDESKGTDEEEKDDKTDDVVMEEETEEIEECT</sequence>
<feature type="region of interest" description="Disordered" evidence="1">
    <location>
        <begin position="128"/>
        <end position="181"/>
    </location>
</feature>
<name>A0AAV5R4S7_PICKL</name>
<reference evidence="2 3" key="1">
    <citation type="journal article" date="2023" name="Elife">
        <title>Identification of key yeast species and microbe-microbe interactions impacting larval growth of Drosophila in the wild.</title>
        <authorList>
            <person name="Mure A."/>
            <person name="Sugiura Y."/>
            <person name="Maeda R."/>
            <person name="Honda K."/>
            <person name="Sakurai N."/>
            <person name="Takahashi Y."/>
            <person name="Watada M."/>
            <person name="Katoh T."/>
            <person name="Gotoh A."/>
            <person name="Gotoh Y."/>
            <person name="Taniguchi I."/>
            <person name="Nakamura K."/>
            <person name="Hayashi T."/>
            <person name="Katayama T."/>
            <person name="Uemura T."/>
            <person name="Hattori Y."/>
        </authorList>
    </citation>
    <scope>NUCLEOTIDE SEQUENCE [LARGE SCALE GENOMIC DNA]</scope>
    <source>
        <strain evidence="2 3">PK-24</strain>
    </source>
</reference>
<dbReference type="EMBL" id="BTGB01000003">
    <property type="protein sequence ID" value="GMM46193.1"/>
    <property type="molecule type" value="Genomic_DNA"/>
</dbReference>
<feature type="compositionally biased region" description="Basic and acidic residues" evidence="1">
    <location>
        <begin position="128"/>
        <end position="141"/>
    </location>
</feature>
<evidence type="ECO:0000313" key="3">
    <source>
        <dbReference type="Proteomes" id="UP001378960"/>
    </source>
</evidence>
<comment type="caution">
    <text evidence="2">The sequence shown here is derived from an EMBL/GenBank/DDBJ whole genome shotgun (WGS) entry which is preliminary data.</text>
</comment>
<keyword evidence="3" id="KW-1185">Reference proteome</keyword>